<keyword evidence="2" id="KW-0808">Transferase</keyword>
<dbReference type="Pfam" id="PF00534">
    <property type="entry name" value="Glycos_transf_1"/>
    <property type="match status" value="1"/>
</dbReference>
<reference evidence="2 3" key="1">
    <citation type="submission" date="2020-08" db="EMBL/GenBank/DDBJ databases">
        <title>Genomic Encyclopedia of Type Strains, Phase IV (KMG-IV): sequencing the most valuable type-strain genomes for metagenomic binning, comparative biology and taxonomic classification.</title>
        <authorList>
            <person name="Goeker M."/>
        </authorList>
    </citation>
    <scope>NUCLEOTIDE SEQUENCE [LARGE SCALE GENOMIC DNA]</scope>
    <source>
        <strain evidence="2 3">DSM 27057</strain>
    </source>
</reference>
<dbReference type="CDD" id="cd03822">
    <property type="entry name" value="GT4_mannosyltransferase-like"/>
    <property type="match status" value="1"/>
</dbReference>
<dbReference type="EMBL" id="JACIDX010000015">
    <property type="protein sequence ID" value="MBB3956646.1"/>
    <property type="molecule type" value="Genomic_DNA"/>
</dbReference>
<accession>A0A7W6CP96</accession>
<dbReference type="AlphaFoldDB" id="A0A7W6CP96"/>
<evidence type="ECO:0000313" key="3">
    <source>
        <dbReference type="Proteomes" id="UP000548867"/>
    </source>
</evidence>
<dbReference type="InterPro" id="IPR001296">
    <property type="entry name" value="Glyco_trans_1"/>
</dbReference>
<comment type="caution">
    <text evidence="2">The sequence shown here is derived from an EMBL/GenBank/DDBJ whole genome shotgun (WGS) entry which is preliminary data.</text>
</comment>
<protein>
    <submittedName>
        <fullName evidence="2">Glycosyltransferase involved in cell wall biosynthesis</fullName>
    </submittedName>
</protein>
<dbReference type="PANTHER" id="PTHR12526:SF572">
    <property type="entry name" value="BLL5144 PROTEIN"/>
    <property type="match status" value="1"/>
</dbReference>
<dbReference type="PANTHER" id="PTHR12526">
    <property type="entry name" value="GLYCOSYLTRANSFERASE"/>
    <property type="match status" value="1"/>
</dbReference>
<dbReference type="GO" id="GO:0016757">
    <property type="term" value="F:glycosyltransferase activity"/>
    <property type="evidence" value="ECO:0007669"/>
    <property type="project" value="InterPro"/>
</dbReference>
<dbReference type="SUPFAM" id="SSF53756">
    <property type="entry name" value="UDP-Glycosyltransferase/glycogen phosphorylase"/>
    <property type="match status" value="1"/>
</dbReference>
<name>A0A7W6CP96_9SPHN</name>
<organism evidence="2 3">
    <name type="scientific">Novosphingobium sediminicola</name>
    <dbReference type="NCBI Taxonomy" id="563162"/>
    <lineage>
        <taxon>Bacteria</taxon>
        <taxon>Pseudomonadati</taxon>
        <taxon>Pseudomonadota</taxon>
        <taxon>Alphaproteobacteria</taxon>
        <taxon>Sphingomonadales</taxon>
        <taxon>Sphingomonadaceae</taxon>
        <taxon>Novosphingobium</taxon>
    </lineage>
</organism>
<keyword evidence="3" id="KW-1185">Reference proteome</keyword>
<gene>
    <name evidence="2" type="ORF">GGR38_003612</name>
</gene>
<dbReference type="Proteomes" id="UP000548867">
    <property type="component" value="Unassembled WGS sequence"/>
</dbReference>
<proteinExistence type="predicted"/>
<feature type="domain" description="Glycosyl transferase family 1" evidence="1">
    <location>
        <begin position="219"/>
        <end position="390"/>
    </location>
</feature>
<evidence type="ECO:0000259" key="1">
    <source>
        <dbReference type="Pfam" id="PF00534"/>
    </source>
</evidence>
<dbReference type="Gene3D" id="3.40.50.2000">
    <property type="entry name" value="Glycogen Phosphorylase B"/>
    <property type="match status" value="2"/>
</dbReference>
<sequence length="776" mass="85223">MMGDQNSGNPPLGEQTASHEVVPFLLRHSMGARRLRVALVGTYAPRSCGIATFSADVREQLMRHAGGMDIDVYALDGPDSGLVYAQDVHVIGAQKREDYLRAAHAINDSCADVVWIQHEFGIFGGTDGALISELVDRLAAPVLITFHTVLAKPSPGQRAVMEHLLSRCSRVMVMSQQGRQLLMSTYRAPGGIIEVIEHGAPDRPFRTAQKAKHRMGLAGKKVLTTFGLLGPGKGLETAIAAMPAILREHSDTVYRIVGATHPVLVARDGESYRQGLMAQAEALGVSHAILWDNRFLAIEDLLEQLECCDIYLSPYPGLDQSTSGTLSYAVALGKAVVSTPYVHARELLADGVGCLIEPNAPDAIAAAVNDLLFSPQRLLELQRRAYERGRRTTWPHFARASAHLVRNTLAARPQRVEPAVVPELAAVWNMSDGTGMLQHAVGPVPDRRHGYCTDDNARALMLMNVAKGITQAERMRWSGIYGGFLFHAWNPDARRFRNFMRFDRQWCEDVGSQDSNGRALWALGHTVEHSPIQELRNWAGRMVDDVMPRLNDLDAPRALAFGALGCCALLRGGWQSAQANERITLACETLTRLVTIHRRPDWLWFEQGLAYDNPRLSQALIEGGVMLGRREWVDAGLETLAWIMDCQTSAQGFFRPVGSESFDQRGLWKPFDQQPLEAQAAVEAARAAWMASGDEAWVRQAHQAYQWFFGANDRGVAVADIASGRCCDGVTPRGRNENSGAESILAFHLSHYALAAMNREARPYAKAGTDLGNSTG</sequence>
<evidence type="ECO:0000313" key="2">
    <source>
        <dbReference type="EMBL" id="MBB3956646.1"/>
    </source>
</evidence>